<name>A0A8H4RA91_9HELO</name>
<comment type="caution">
    <text evidence="1">The sequence shown here is derived from an EMBL/GenBank/DDBJ whole genome shotgun (WGS) entry which is preliminary data.</text>
</comment>
<evidence type="ECO:0000313" key="1">
    <source>
        <dbReference type="EMBL" id="KAF4626375.1"/>
    </source>
</evidence>
<dbReference type="AlphaFoldDB" id="A0A8H4RA91"/>
<gene>
    <name evidence="1" type="ORF">G7Y89_g11784</name>
</gene>
<protein>
    <submittedName>
        <fullName evidence="1">Uncharacterized protein</fullName>
    </submittedName>
</protein>
<evidence type="ECO:0000313" key="2">
    <source>
        <dbReference type="Proteomes" id="UP000566819"/>
    </source>
</evidence>
<proteinExistence type="predicted"/>
<organism evidence="1 2">
    <name type="scientific">Cudoniella acicularis</name>
    <dbReference type="NCBI Taxonomy" id="354080"/>
    <lineage>
        <taxon>Eukaryota</taxon>
        <taxon>Fungi</taxon>
        <taxon>Dikarya</taxon>
        <taxon>Ascomycota</taxon>
        <taxon>Pezizomycotina</taxon>
        <taxon>Leotiomycetes</taxon>
        <taxon>Helotiales</taxon>
        <taxon>Tricladiaceae</taxon>
        <taxon>Cudoniella</taxon>
    </lineage>
</organism>
<reference evidence="1 2" key="1">
    <citation type="submission" date="2020-03" db="EMBL/GenBank/DDBJ databases">
        <title>Draft Genome Sequence of Cudoniella acicularis.</title>
        <authorList>
            <person name="Buettner E."/>
            <person name="Kellner H."/>
        </authorList>
    </citation>
    <scope>NUCLEOTIDE SEQUENCE [LARGE SCALE GENOMIC DNA]</scope>
    <source>
        <strain evidence="1 2">DSM 108380</strain>
    </source>
</reference>
<accession>A0A8H4RA91</accession>
<dbReference type="Proteomes" id="UP000566819">
    <property type="component" value="Unassembled WGS sequence"/>
</dbReference>
<dbReference type="EMBL" id="JAAMPI010001164">
    <property type="protein sequence ID" value="KAF4626375.1"/>
    <property type="molecule type" value="Genomic_DNA"/>
</dbReference>
<dbReference type="PANTHER" id="PTHR10039:SF14">
    <property type="entry name" value="NACHT DOMAIN-CONTAINING PROTEIN"/>
    <property type="match status" value="1"/>
</dbReference>
<sequence length="534" mass="60370">MMVANDAWGPAGGQQAHVLRNLARFRNCSLVLKLPSTAVGVPTSRYFSAIPGHLWIYKKIIPSFHVFIITSISSHFNTLIQTPSNSKIILCSPQISLRLINQSSQSRHHEFTTILIALVFWFLAEAEPAVEKRQPNCQIPIVHIIVDSDDLGTVEPDIPLFNECDINAAGVSPQFHLEPLRASCISRDVAVTSFPWKHPINNHLVLDPAAADKQVTPNQPKSISQDFSHFVDQTGSDLRPEVLNAMMDLYSRVHPFPLNFDTAELRALVYKTLKEKSDGMFLWVKMMLGELRKAANVAEVETTLGELPRGLVRLGHISIKEFLTRPRTQFESEDPALLYFQMDLEDTNRSLGSSCLDYLSRCNLGFPLGDPDVFSTLPVQYPLLSYVSRYTAVHIPNSGSPTPDFVAKIDDFTASRQSSAWVECLVLLVFQDMIATEFGEDFIKLRYWYDDAMKEGHFMDQMHARWREELGYRKKAFGEQDLRTELWQNTLSLTDIEPSPTDLEVTKSTKFELADEVSQLLALLNSPQMLLVQK</sequence>
<dbReference type="PANTHER" id="PTHR10039">
    <property type="entry name" value="AMELOGENIN"/>
    <property type="match status" value="1"/>
</dbReference>
<keyword evidence="2" id="KW-1185">Reference proteome</keyword>
<dbReference type="OrthoDB" id="1658288at2759"/>